<protein>
    <submittedName>
        <fullName evidence="1">Uncharacterized protein</fullName>
    </submittedName>
</protein>
<accession>A0A498MML1</accession>
<organism evidence="1 2">
    <name type="scientific">Labeo rohita</name>
    <name type="common">Indian major carp</name>
    <name type="synonym">Cyprinus rohita</name>
    <dbReference type="NCBI Taxonomy" id="84645"/>
    <lineage>
        <taxon>Eukaryota</taxon>
        <taxon>Metazoa</taxon>
        <taxon>Chordata</taxon>
        <taxon>Craniata</taxon>
        <taxon>Vertebrata</taxon>
        <taxon>Euteleostomi</taxon>
        <taxon>Actinopterygii</taxon>
        <taxon>Neopterygii</taxon>
        <taxon>Teleostei</taxon>
        <taxon>Ostariophysi</taxon>
        <taxon>Cypriniformes</taxon>
        <taxon>Cyprinidae</taxon>
        <taxon>Labeoninae</taxon>
        <taxon>Labeonini</taxon>
        <taxon>Labeo</taxon>
    </lineage>
</organism>
<dbReference type="AlphaFoldDB" id="A0A498MML1"/>
<keyword evidence="2" id="KW-1185">Reference proteome</keyword>
<proteinExistence type="predicted"/>
<dbReference type="EMBL" id="QBIY01012603">
    <property type="protein sequence ID" value="RXN22171.1"/>
    <property type="molecule type" value="Genomic_DNA"/>
</dbReference>
<gene>
    <name evidence="1" type="ORF">ROHU_023678</name>
</gene>
<evidence type="ECO:0000313" key="1">
    <source>
        <dbReference type="EMBL" id="RXN22171.1"/>
    </source>
</evidence>
<dbReference type="Proteomes" id="UP000290572">
    <property type="component" value="Unassembled WGS sequence"/>
</dbReference>
<name>A0A498MML1_LABRO</name>
<sequence length="90" mass="10308">MSWKGRFAWTSDTFGRWTRQTVPLPLEKWQCMDSAVAYALAEESAGFIYDSLRRQKGQRHFLWHAISDAILWLHSEADTVCASSNSMGLP</sequence>
<reference evidence="1 2" key="1">
    <citation type="submission" date="2018-03" db="EMBL/GenBank/DDBJ databases">
        <title>Draft genome sequence of Rohu Carp (Labeo rohita).</title>
        <authorList>
            <person name="Das P."/>
            <person name="Kushwaha B."/>
            <person name="Joshi C.G."/>
            <person name="Kumar D."/>
            <person name="Nagpure N.S."/>
            <person name="Sahoo L."/>
            <person name="Das S.P."/>
            <person name="Bit A."/>
            <person name="Patnaik S."/>
            <person name="Meher P.K."/>
            <person name="Jayasankar P."/>
            <person name="Koringa P.G."/>
            <person name="Patel N.V."/>
            <person name="Hinsu A.T."/>
            <person name="Kumar R."/>
            <person name="Pandey M."/>
            <person name="Agarwal S."/>
            <person name="Srivastava S."/>
            <person name="Singh M."/>
            <person name="Iquebal M.A."/>
            <person name="Jaiswal S."/>
            <person name="Angadi U.B."/>
            <person name="Kumar N."/>
            <person name="Raza M."/>
            <person name="Shah T.M."/>
            <person name="Rai A."/>
            <person name="Jena J.K."/>
        </authorList>
    </citation>
    <scope>NUCLEOTIDE SEQUENCE [LARGE SCALE GENOMIC DNA]</scope>
    <source>
        <strain evidence="1">DASCIFA01</strain>
        <tissue evidence="1">Testis</tissue>
    </source>
</reference>
<comment type="caution">
    <text evidence="1">The sequence shown here is derived from an EMBL/GenBank/DDBJ whole genome shotgun (WGS) entry which is preliminary data.</text>
</comment>
<evidence type="ECO:0000313" key="2">
    <source>
        <dbReference type="Proteomes" id="UP000290572"/>
    </source>
</evidence>